<dbReference type="InterPro" id="IPR036397">
    <property type="entry name" value="RNaseH_sf"/>
</dbReference>
<dbReference type="InterPro" id="IPR043502">
    <property type="entry name" value="DNA/RNA_pol_sf"/>
</dbReference>
<dbReference type="Pfam" id="PF07727">
    <property type="entry name" value="RVT_2"/>
    <property type="match status" value="1"/>
</dbReference>
<feature type="compositionally biased region" description="Basic and acidic residues" evidence="8">
    <location>
        <begin position="411"/>
        <end position="420"/>
    </location>
</feature>
<feature type="domain" description="Integrase catalytic" evidence="9">
    <location>
        <begin position="195"/>
        <end position="353"/>
    </location>
</feature>
<name>A0ABY6LSK0_9ARAC</name>
<feature type="compositionally biased region" description="Polar residues" evidence="8">
    <location>
        <begin position="421"/>
        <end position="435"/>
    </location>
</feature>
<dbReference type="InterPro" id="IPR041373">
    <property type="entry name" value="RT_RNaseH"/>
</dbReference>
<dbReference type="PANTHER" id="PTHR37984:SF5">
    <property type="entry name" value="PROTEIN NYNRIN-LIKE"/>
    <property type="match status" value="1"/>
</dbReference>
<evidence type="ECO:0000256" key="3">
    <source>
        <dbReference type="ARBA" id="ARBA00022695"/>
    </source>
</evidence>
<keyword evidence="2" id="KW-0808">Transferase</keyword>
<evidence type="ECO:0000256" key="5">
    <source>
        <dbReference type="ARBA" id="ARBA00022759"/>
    </source>
</evidence>
<dbReference type="InterPro" id="IPR050951">
    <property type="entry name" value="Retrovirus_Pol_polyprotein"/>
</dbReference>
<proteinExistence type="predicted"/>
<dbReference type="SUPFAM" id="SSF53098">
    <property type="entry name" value="Ribonuclease H-like"/>
    <property type="match status" value="1"/>
</dbReference>
<dbReference type="PANTHER" id="PTHR37984">
    <property type="entry name" value="PROTEIN CBG26694"/>
    <property type="match status" value="1"/>
</dbReference>
<dbReference type="Gene3D" id="1.10.340.70">
    <property type="match status" value="1"/>
</dbReference>
<gene>
    <name evidence="10" type="ORF">LAZ67_21002448</name>
</gene>
<dbReference type="SUPFAM" id="SSF56672">
    <property type="entry name" value="DNA/RNA polymerases"/>
    <property type="match status" value="1"/>
</dbReference>
<evidence type="ECO:0000256" key="1">
    <source>
        <dbReference type="ARBA" id="ARBA00012493"/>
    </source>
</evidence>
<keyword evidence="6" id="KW-0378">Hydrolase</keyword>
<dbReference type="EC" id="2.7.7.49" evidence="1"/>
<sequence length="747" mass="86090">MRETTTVSELECLAIVESVNKFRIYLTGIKFTIYTDHQALQWLKTIKNPSGRLFRWSLRLSTYNYEIHYLKGSQQYEADLLSRNPFVGFVSADIIKQHQPTASPFNIDTNGLHTITRKGVIKIIIPETLQHTLMNKVHQEYNHPGISQMTRIITAQYYWKGISKSIEKFVKSCHTCQIIKRPKGKPYGALGQIPPPQQPFDLISIDTIAGFSKYGHSKTYLHVIVDHLTRYAWTFPSKSTSTLTYIQTLKTVLQQGSPKRLLSDRAPTFTSEKFRKFLITHGIQPLLITSNNPQANGLIERLNATITGKLRLAYLENPKASWTQLVKRVTQMYNNTPHSVTSFPPTYLMFNVIPPDLRTHLDPYPEINIAREIANSRTQNKHKKDKEIFDKQHRTPHFEVNDLVLVKNYRHPDTENKPSEESNIQELEEATQQQQNNVVPYLRPSARNKYYCELSSDEEELSDDSRLDPTFDPTEHNLFALDEIPIPNSYEEAINSKNPEYWIEAMQREMNSLQEHQVWDHVYLPKGVKPIKSKWVYSSKVDPSTGQTIFKARLVALGCCQKDGTYFQNICSPVMKSDSFRTLLAYCVLQGWSLIHCDVQTAFLYGKLDEDIYLLPPQGYQPTDENLVCKLNQALYGLKQSSKENASLDRMEGEYLLQIDPGEERGKSPKNTFWRLTNPLKTLRTISENKNIAIERYNFYRSISNRFTRKRAIAAALQKIDTDPEQQLYTPKIVDIAAAVIEMHGDI</sequence>
<dbReference type="Pfam" id="PF00665">
    <property type="entry name" value="rve"/>
    <property type="match status" value="1"/>
</dbReference>
<dbReference type="InterPro" id="IPR013103">
    <property type="entry name" value="RVT_2"/>
</dbReference>
<evidence type="ECO:0000256" key="2">
    <source>
        <dbReference type="ARBA" id="ARBA00022679"/>
    </source>
</evidence>
<dbReference type="InterPro" id="IPR041588">
    <property type="entry name" value="Integrase_H2C2"/>
</dbReference>
<reference evidence="10 11" key="1">
    <citation type="submission" date="2022-01" db="EMBL/GenBank/DDBJ databases">
        <title>A chromosomal length assembly of Cordylochernes scorpioides.</title>
        <authorList>
            <person name="Zeh D."/>
            <person name="Zeh J."/>
        </authorList>
    </citation>
    <scope>NUCLEOTIDE SEQUENCE [LARGE SCALE GENOMIC DNA]</scope>
    <source>
        <strain evidence="10">IN4F17</strain>
        <tissue evidence="10">Whole Body</tissue>
    </source>
</reference>
<keyword evidence="7" id="KW-0695">RNA-directed DNA polymerase</keyword>
<evidence type="ECO:0000256" key="8">
    <source>
        <dbReference type="SAM" id="MobiDB-lite"/>
    </source>
</evidence>
<evidence type="ECO:0000313" key="10">
    <source>
        <dbReference type="EMBL" id="UYV82485.1"/>
    </source>
</evidence>
<keyword evidence="11" id="KW-1185">Reference proteome</keyword>
<protein>
    <recommendedName>
        <fullName evidence="1">RNA-directed DNA polymerase</fullName>
        <ecNumber evidence="1">2.7.7.49</ecNumber>
    </recommendedName>
</protein>
<evidence type="ECO:0000256" key="4">
    <source>
        <dbReference type="ARBA" id="ARBA00022722"/>
    </source>
</evidence>
<dbReference type="InterPro" id="IPR001584">
    <property type="entry name" value="Integrase_cat-core"/>
</dbReference>
<feature type="region of interest" description="Disordered" evidence="8">
    <location>
        <begin position="411"/>
        <end position="435"/>
    </location>
</feature>
<dbReference type="Pfam" id="PF17921">
    <property type="entry name" value="Integrase_H2C2"/>
    <property type="match status" value="1"/>
</dbReference>
<dbReference type="Proteomes" id="UP001235939">
    <property type="component" value="Chromosome 21"/>
</dbReference>
<keyword evidence="4" id="KW-0540">Nuclease</keyword>
<dbReference type="EMBL" id="CP092883">
    <property type="protein sequence ID" value="UYV82485.1"/>
    <property type="molecule type" value="Genomic_DNA"/>
</dbReference>
<organism evidence="10 11">
    <name type="scientific">Cordylochernes scorpioides</name>
    <dbReference type="NCBI Taxonomy" id="51811"/>
    <lineage>
        <taxon>Eukaryota</taxon>
        <taxon>Metazoa</taxon>
        <taxon>Ecdysozoa</taxon>
        <taxon>Arthropoda</taxon>
        <taxon>Chelicerata</taxon>
        <taxon>Arachnida</taxon>
        <taxon>Pseudoscorpiones</taxon>
        <taxon>Cheliferoidea</taxon>
        <taxon>Chernetidae</taxon>
        <taxon>Cordylochernes</taxon>
    </lineage>
</organism>
<dbReference type="CDD" id="cd09274">
    <property type="entry name" value="RNase_HI_RT_Ty3"/>
    <property type="match status" value="1"/>
</dbReference>
<evidence type="ECO:0000256" key="7">
    <source>
        <dbReference type="ARBA" id="ARBA00022918"/>
    </source>
</evidence>
<dbReference type="PROSITE" id="PS50994">
    <property type="entry name" value="INTEGRASE"/>
    <property type="match status" value="1"/>
</dbReference>
<keyword evidence="3" id="KW-0548">Nucleotidyltransferase</keyword>
<dbReference type="InterPro" id="IPR012337">
    <property type="entry name" value="RNaseH-like_sf"/>
</dbReference>
<dbReference type="Gene3D" id="3.30.420.10">
    <property type="entry name" value="Ribonuclease H-like superfamily/Ribonuclease H"/>
    <property type="match status" value="1"/>
</dbReference>
<accession>A0ABY6LSK0</accession>
<evidence type="ECO:0000313" key="11">
    <source>
        <dbReference type="Proteomes" id="UP001235939"/>
    </source>
</evidence>
<dbReference type="Pfam" id="PF17917">
    <property type="entry name" value="RT_RNaseH"/>
    <property type="match status" value="1"/>
</dbReference>
<keyword evidence="5" id="KW-0255">Endonuclease</keyword>
<evidence type="ECO:0000259" key="9">
    <source>
        <dbReference type="PROSITE" id="PS50994"/>
    </source>
</evidence>
<evidence type="ECO:0000256" key="6">
    <source>
        <dbReference type="ARBA" id="ARBA00022801"/>
    </source>
</evidence>